<evidence type="ECO:0000313" key="2">
    <source>
        <dbReference type="EMBL" id="KAK2662421.1"/>
    </source>
</evidence>
<dbReference type="InterPro" id="IPR031052">
    <property type="entry name" value="FHY3/FAR1"/>
</dbReference>
<comment type="similarity">
    <text evidence="1">Belongs to the FHY3/FAR1 family.</text>
</comment>
<proteinExistence type="inferred from homology"/>
<dbReference type="AlphaFoldDB" id="A0AAD9XN89"/>
<feature type="non-terminal residue" evidence="2">
    <location>
        <position position="1"/>
    </location>
</feature>
<evidence type="ECO:0000313" key="3">
    <source>
        <dbReference type="Proteomes" id="UP001280121"/>
    </source>
</evidence>
<keyword evidence="1" id="KW-0862">Zinc</keyword>
<reference evidence="2" key="1">
    <citation type="journal article" date="2023" name="Plant J.">
        <title>Genome sequences and population genomics provide insights into the demographic history, inbreeding, and mutation load of two 'living fossil' tree species of Dipteronia.</title>
        <authorList>
            <person name="Feng Y."/>
            <person name="Comes H.P."/>
            <person name="Chen J."/>
            <person name="Zhu S."/>
            <person name="Lu R."/>
            <person name="Zhang X."/>
            <person name="Li P."/>
            <person name="Qiu J."/>
            <person name="Olsen K.M."/>
            <person name="Qiu Y."/>
        </authorList>
    </citation>
    <scope>NUCLEOTIDE SEQUENCE</scope>
    <source>
        <strain evidence="2">KIB01</strain>
    </source>
</reference>
<evidence type="ECO:0000256" key="1">
    <source>
        <dbReference type="RuleBase" id="RU367018"/>
    </source>
</evidence>
<accession>A0AAD9XN89</accession>
<dbReference type="PANTHER" id="PTHR31669:SF303">
    <property type="entry name" value="PROTEIN FAR1-RELATED SEQUENCE"/>
    <property type="match status" value="1"/>
</dbReference>
<dbReference type="Proteomes" id="UP001280121">
    <property type="component" value="Unassembled WGS sequence"/>
</dbReference>
<gene>
    <name evidence="2" type="ORF">Ddye_000995</name>
</gene>
<comment type="function">
    <text evidence="1">Putative transcription activator involved in regulating light control of development.</text>
</comment>
<sequence length="123" mass="14343">VIHGFKHCIHIERNGVQLIVYIFFSAIIKSTQRSESTNNVFHQIFTKTMDLIKFVQHYEKQTKEMRLAELEDDYRCKNGVSRLKIPSGILSYGVQVYTNKMFNCFQTELMGCMGVRLKEVSVD</sequence>
<keyword evidence="3" id="KW-1185">Reference proteome</keyword>
<dbReference type="PANTHER" id="PTHR31669">
    <property type="entry name" value="PROTEIN FAR1-RELATED SEQUENCE 10-RELATED"/>
    <property type="match status" value="1"/>
</dbReference>
<organism evidence="2 3">
    <name type="scientific">Dipteronia dyeriana</name>
    <dbReference type="NCBI Taxonomy" id="168575"/>
    <lineage>
        <taxon>Eukaryota</taxon>
        <taxon>Viridiplantae</taxon>
        <taxon>Streptophyta</taxon>
        <taxon>Embryophyta</taxon>
        <taxon>Tracheophyta</taxon>
        <taxon>Spermatophyta</taxon>
        <taxon>Magnoliopsida</taxon>
        <taxon>eudicotyledons</taxon>
        <taxon>Gunneridae</taxon>
        <taxon>Pentapetalae</taxon>
        <taxon>rosids</taxon>
        <taxon>malvids</taxon>
        <taxon>Sapindales</taxon>
        <taxon>Sapindaceae</taxon>
        <taxon>Hippocastanoideae</taxon>
        <taxon>Acereae</taxon>
        <taxon>Dipteronia</taxon>
    </lineage>
</organism>
<comment type="caution">
    <text evidence="2">The sequence shown here is derived from an EMBL/GenBank/DDBJ whole genome shotgun (WGS) entry which is preliminary data.</text>
</comment>
<comment type="subcellular location">
    <subcellularLocation>
        <location evidence="1">Nucleus</location>
    </subcellularLocation>
</comment>
<dbReference type="EMBL" id="JANJYI010000001">
    <property type="protein sequence ID" value="KAK2662421.1"/>
    <property type="molecule type" value="Genomic_DNA"/>
</dbReference>
<dbReference type="GO" id="GO:0006355">
    <property type="term" value="P:regulation of DNA-templated transcription"/>
    <property type="evidence" value="ECO:0007669"/>
    <property type="project" value="UniProtKB-UniRule"/>
</dbReference>
<name>A0AAD9XN89_9ROSI</name>
<protein>
    <recommendedName>
        <fullName evidence="1">Protein FAR1-RELATED SEQUENCE</fullName>
    </recommendedName>
</protein>
<dbReference type="GO" id="GO:0008270">
    <property type="term" value="F:zinc ion binding"/>
    <property type="evidence" value="ECO:0007669"/>
    <property type="project" value="UniProtKB-UniRule"/>
</dbReference>
<keyword evidence="1" id="KW-0539">Nucleus</keyword>
<keyword evidence="1" id="KW-0479">Metal-binding</keyword>
<dbReference type="GO" id="GO:0005634">
    <property type="term" value="C:nucleus"/>
    <property type="evidence" value="ECO:0007669"/>
    <property type="project" value="UniProtKB-SubCell"/>
</dbReference>
<keyword evidence="1" id="KW-0863">Zinc-finger</keyword>